<dbReference type="RefSeq" id="WP_078832378.1">
    <property type="nucleotide sequence ID" value="NZ_FUWH01000010.1"/>
</dbReference>
<keyword evidence="3" id="KW-1133">Transmembrane helix</keyword>
<feature type="transmembrane region" description="Helical" evidence="3">
    <location>
        <begin position="164"/>
        <end position="181"/>
    </location>
</feature>
<dbReference type="InterPro" id="IPR016032">
    <property type="entry name" value="Sig_transdc_resp-reg_C-effctor"/>
</dbReference>
<evidence type="ECO:0000256" key="2">
    <source>
        <dbReference type="PROSITE-ProRule" id="PRU01091"/>
    </source>
</evidence>
<protein>
    <submittedName>
        <fullName evidence="5">Transcriptional regulatory protein, C terminal</fullName>
    </submittedName>
</protein>
<dbReference type="AlphaFoldDB" id="A0A1T4R595"/>
<dbReference type="EMBL" id="FUWH01000010">
    <property type="protein sequence ID" value="SKA11045.1"/>
    <property type="molecule type" value="Genomic_DNA"/>
</dbReference>
<evidence type="ECO:0000256" key="3">
    <source>
        <dbReference type="SAM" id="Phobius"/>
    </source>
</evidence>
<dbReference type="Proteomes" id="UP000190888">
    <property type="component" value="Unassembled WGS sequence"/>
</dbReference>
<accession>A0A1T4R595</accession>
<dbReference type="SMART" id="SM00862">
    <property type="entry name" value="Trans_reg_C"/>
    <property type="match status" value="1"/>
</dbReference>
<dbReference type="STRING" id="413434.SAMN04488132_110138"/>
<dbReference type="CDD" id="cd00383">
    <property type="entry name" value="trans_reg_C"/>
    <property type="match status" value="1"/>
</dbReference>
<feature type="domain" description="OmpR/PhoB-type" evidence="4">
    <location>
        <begin position="197"/>
        <end position="294"/>
    </location>
</feature>
<name>A0A1T4R595_9BACT</name>
<dbReference type="SUPFAM" id="SSF46894">
    <property type="entry name" value="C-terminal effector domain of the bipartite response regulators"/>
    <property type="match status" value="1"/>
</dbReference>
<feature type="DNA-binding region" description="OmpR/PhoB-type" evidence="2">
    <location>
        <begin position="197"/>
        <end position="294"/>
    </location>
</feature>
<keyword evidence="1 2" id="KW-0238">DNA-binding</keyword>
<dbReference type="OrthoDB" id="7556122at2"/>
<dbReference type="GO" id="GO:0006355">
    <property type="term" value="P:regulation of DNA-templated transcription"/>
    <property type="evidence" value="ECO:0007669"/>
    <property type="project" value="InterPro"/>
</dbReference>
<feature type="transmembrane region" description="Helical" evidence="3">
    <location>
        <begin position="14"/>
        <end position="33"/>
    </location>
</feature>
<organism evidence="5 6">
    <name type="scientific">Sediminibacterium ginsengisoli</name>
    <dbReference type="NCBI Taxonomy" id="413434"/>
    <lineage>
        <taxon>Bacteria</taxon>
        <taxon>Pseudomonadati</taxon>
        <taxon>Bacteroidota</taxon>
        <taxon>Chitinophagia</taxon>
        <taxon>Chitinophagales</taxon>
        <taxon>Chitinophagaceae</taxon>
        <taxon>Sediminibacterium</taxon>
    </lineage>
</organism>
<keyword evidence="3" id="KW-0472">Membrane</keyword>
<evidence type="ECO:0000256" key="1">
    <source>
        <dbReference type="ARBA" id="ARBA00023125"/>
    </source>
</evidence>
<dbReference type="Gene3D" id="1.10.10.10">
    <property type="entry name" value="Winged helix-like DNA-binding domain superfamily/Winged helix DNA-binding domain"/>
    <property type="match status" value="1"/>
</dbReference>
<dbReference type="InterPro" id="IPR001867">
    <property type="entry name" value="OmpR/PhoB-type_DNA-bd"/>
</dbReference>
<dbReference type="Pfam" id="PF00486">
    <property type="entry name" value="Trans_reg_C"/>
    <property type="match status" value="1"/>
</dbReference>
<evidence type="ECO:0000259" key="4">
    <source>
        <dbReference type="PROSITE" id="PS51755"/>
    </source>
</evidence>
<keyword evidence="6" id="KW-1185">Reference proteome</keyword>
<gene>
    <name evidence="5" type="ORF">SAMN04488132_110138</name>
</gene>
<reference evidence="5 6" key="1">
    <citation type="submission" date="2017-02" db="EMBL/GenBank/DDBJ databases">
        <authorList>
            <person name="Peterson S.W."/>
        </authorList>
    </citation>
    <scope>NUCLEOTIDE SEQUENCE [LARGE SCALE GENOMIC DNA]</scope>
    <source>
        <strain evidence="5 6">DSM 22335</strain>
    </source>
</reference>
<proteinExistence type="predicted"/>
<sequence length="297" mass="33724">MDTAKNNPVSGNRYFWGLLLLLVAFTGLAAFRFSGKDNFSMARQQILLRKIGHEILLASGDSTSRVLPVQEKGIGKYQIRFEKEFTFEPDTLVKIIRETLEKEDHPADYIVNVLDCSNEDILFGYAISQKGQNDIIPCKGRIQAKGCYVVNIEFQESDPMLSKSYVIAGASLFAFMGILAVRPFRKRRRRSVIPEPEQGFRIGNTLFDAEKRTLTVSGMITELTPKENKLLHILANSPNEVIERSRIQKEIWEDEGVIVGRSLDMFISKLRRKLENDPSVQLVNIHGKGYKLQIESV</sequence>
<evidence type="ECO:0000313" key="5">
    <source>
        <dbReference type="EMBL" id="SKA11045.1"/>
    </source>
</evidence>
<dbReference type="GO" id="GO:0000160">
    <property type="term" value="P:phosphorelay signal transduction system"/>
    <property type="evidence" value="ECO:0007669"/>
    <property type="project" value="InterPro"/>
</dbReference>
<dbReference type="GO" id="GO:0003677">
    <property type="term" value="F:DNA binding"/>
    <property type="evidence" value="ECO:0007669"/>
    <property type="project" value="UniProtKB-UniRule"/>
</dbReference>
<dbReference type="PROSITE" id="PS51755">
    <property type="entry name" value="OMPR_PHOB"/>
    <property type="match status" value="1"/>
</dbReference>
<dbReference type="InterPro" id="IPR036388">
    <property type="entry name" value="WH-like_DNA-bd_sf"/>
</dbReference>
<evidence type="ECO:0000313" key="6">
    <source>
        <dbReference type="Proteomes" id="UP000190888"/>
    </source>
</evidence>
<keyword evidence="3" id="KW-0812">Transmembrane</keyword>